<evidence type="ECO:0008006" key="3">
    <source>
        <dbReference type="Google" id="ProtNLM"/>
    </source>
</evidence>
<organism evidence="1 2">
    <name type="scientific">Paracraurococcus lichenis</name>
    <dbReference type="NCBI Taxonomy" id="3064888"/>
    <lineage>
        <taxon>Bacteria</taxon>
        <taxon>Pseudomonadati</taxon>
        <taxon>Pseudomonadota</taxon>
        <taxon>Alphaproteobacteria</taxon>
        <taxon>Acetobacterales</taxon>
        <taxon>Roseomonadaceae</taxon>
        <taxon>Paracraurococcus</taxon>
    </lineage>
</organism>
<protein>
    <recommendedName>
        <fullName evidence="3">SDR family oxidoreductase</fullName>
    </recommendedName>
</protein>
<reference evidence="1 2" key="1">
    <citation type="submission" date="2023-08" db="EMBL/GenBank/DDBJ databases">
        <title>The draft genome sequence of Paracraurococcus sp. LOR1-02.</title>
        <authorList>
            <person name="Kingkaew E."/>
            <person name="Tanasupawat S."/>
        </authorList>
    </citation>
    <scope>NUCLEOTIDE SEQUENCE [LARGE SCALE GENOMIC DNA]</scope>
    <source>
        <strain evidence="1 2">LOR1-02</strain>
    </source>
</reference>
<accession>A0ABT9E9G1</accession>
<dbReference type="InterPro" id="IPR036291">
    <property type="entry name" value="NAD(P)-bd_dom_sf"/>
</dbReference>
<evidence type="ECO:0000313" key="1">
    <source>
        <dbReference type="EMBL" id="MDO9712700.1"/>
    </source>
</evidence>
<dbReference type="EMBL" id="JAUTWS010000055">
    <property type="protein sequence ID" value="MDO9712700.1"/>
    <property type="molecule type" value="Genomic_DNA"/>
</dbReference>
<keyword evidence="2" id="KW-1185">Reference proteome</keyword>
<dbReference type="SUPFAM" id="SSF51735">
    <property type="entry name" value="NAD(P)-binding Rossmann-fold domains"/>
    <property type="match status" value="1"/>
</dbReference>
<dbReference type="Gene3D" id="3.40.50.720">
    <property type="entry name" value="NAD(P)-binding Rossmann-like Domain"/>
    <property type="match status" value="1"/>
</dbReference>
<evidence type="ECO:0000313" key="2">
    <source>
        <dbReference type="Proteomes" id="UP001243009"/>
    </source>
</evidence>
<dbReference type="Proteomes" id="UP001243009">
    <property type="component" value="Unassembled WGS sequence"/>
</dbReference>
<sequence length="58" mass="6624">MRAAIEDAAAMHGPVSVLVNNATRDDRHPAETVAPEYWDERFAVNLRHHSSRWRPSTQ</sequence>
<proteinExistence type="predicted"/>
<dbReference type="RefSeq" id="WP_305107555.1">
    <property type="nucleotide sequence ID" value="NZ_JAUTWS010000055.1"/>
</dbReference>
<comment type="caution">
    <text evidence="1">The sequence shown here is derived from an EMBL/GenBank/DDBJ whole genome shotgun (WGS) entry which is preliminary data.</text>
</comment>
<name>A0ABT9E9G1_9PROT</name>
<dbReference type="InterPro" id="IPR002347">
    <property type="entry name" value="SDR_fam"/>
</dbReference>
<gene>
    <name evidence="1" type="ORF">Q7A36_30480</name>
</gene>
<dbReference type="Pfam" id="PF00106">
    <property type="entry name" value="adh_short"/>
    <property type="match status" value="1"/>
</dbReference>